<organism evidence="3 4">
    <name type="scientific">Mycena citricolor</name>
    <dbReference type="NCBI Taxonomy" id="2018698"/>
    <lineage>
        <taxon>Eukaryota</taxon>
        <taxon>Fungi</taxon>
        <taxon>Dikarya</taxon>
        <taxon>Basidiomycota</taxon>
        <taxon>Agaricomycotina</taxon>
        <taxon>Agaricomycetes</taxon>
        <taxon>Agaricomycetidae</taxon>
        <taxon>Agaricales</taxon>
        <taxon>Marasmiineae</taxon>
        <taxon>Mycenaceae</taxon>
        <taxon>Mycena</taxon>
    </lineage>
</organism>
<gene>
    <name evidence="3" type="ORF">MYCIT1_LOCUS16040</name>
</gene>
<evidence type="ECO:0000256" key="1">
    <source>
        <dbReference type="ARBA" id="ARBA00023125"/>
    </source>
</evidence>
<dbReference type="Gene3D" id="1.10.150.130">
    <property type="match status" value="1"/>
</dbReference>
<dbReference type="InterPro" id="IPR013762">
    <property type="entry name" value="Integrase-like_cat_sf"/>
</dbReference>
<proteinExistence type="predicted"/>
<dbReference type="EMBL" id="CAVNYO010000169">
    <property type="protein sequence ID" value="CAK5271142.1"/>
    <property type="molecule type" value="Genomic_DNA"/>
</dbReference>
<dbReference type="InterPro" id="IPR010998">
    <property type="entry name" value="Integrase_recombinase_N"/>
</dbReference>
<evidence type="ECO:0000313" key="3">
    <source>
        <dbReference type="EMBL" id="CAK5271142.1"/>
    </source>
</evidence>
<dbReference type="SUPFAM" id="SSF56349">
    <property type="entry name" value="DNA breaking-rejoining enzymes"/>
    <property type="match status" value="1"/>
</dbReference>
<dbReference type="AlphaFoldDB" id="A0AAD2HBK3"/>
<dbReference type="PANTHER" id="PTHR34605:SF4">
    <property type="entry name" value="DNA ADENINE METHYLTRANSFERASE"/>
    <property type="match status" value="1"/>
</dbReference>
<dbReference type="PANTHER" id="PTHR34605">
    <property type="entry name" value="PHAGE_INTEGRASE DOMAIN-CONTAINING PROTEIN"/>
    <property type="match status" value="1"/>
</dbReference>
<protein>
    <submittedName>
        <fullName evidence="3">Uncharacterized protein</fullName>
    </submittedName>
</protein>
<keyword evidence="4" id="KW-1185">Reference proteome</keyword>
<dbReference type="GO" id="GO:0003677">
    <property type="term" value="F:DNA binding"/>
    <property type="evidence" value="ECO:0007669"/>
    <property type="project" value="UniProtKB-KW"/>
</dbReference>
<evidence type="ECO:0000256" key="2">
    <source>
        <dbReference type="ARBA" id="ARBA00023172"/>
    </source>
</evidence>
<accession>A0AAD2HBK3</accession>
<reference evidence="3" key="1">
    <citation type="submission" date="2023-11" db="EMBL/GenBank/DDBJ databases">
        <authorList>
            <person name="De Vega J J."/>
            <person name="De Vega J J."/>
        </authorList>
    </citation>
    <scope>NUCLEOTIDE SEQUENCE</scope>
</reference>
<dbReference type="InterPro" id="IPR052925">
    <property type="entry name" value="Phage_Integrase-like_Recomb"/>
</dbReference>
<dbReference type="InterPro" id="IPR011010">
    <property type="entry name" value="DNA_brk_join_enz"/>
</dbReference>
<keyword evidence="2" id="KW-0233">DNA recombination</keyword>
<dbReference type="GO" id="GO:0006310">
    <property type="term" value="P:DNA recombination"/>
    <property type="evidence" value="ECO:0007669"/>
    <property type="project" value="UniProtKB-KW"/>
</dbReference>
<sequence>MIQDFIEWCIQNNLPENKWGPAKEDTLCSYALEYAGEKAGVTIRGAVAAMKVWHIMDSFPWHGGARLNACMKAAENLTPDSLRLPERPPITYKMLEQLDVHLDERDPLDVVVLAAATSMFWGQLRMGEVLSKTQLSYEADSISLRKHLSKALLLAGSHRIFLPRTKTKGSKGDIVVLCCQDDRTDPIKALTAYINLNQPPNLCPLFSFQDKKNALKCLSDKLFIARCNKVWSRLGHKCFTRHCFPIRGTTEVLISEVDPAVVQVMGR</sequence>
<comment type="caution">
    <text evidence="3">The sequence shown here is derived from an EMBL/GenBank/DDBJ whole genome shotgun (WGS) entry which is preliminary data.</text>
</comment>
<dbReference type="Proteomes" id="UP001295794">
    <property type="component" value="Unassembled WGS sequence"/>
</dbReference>
<evidence type="ECO:0000313" key="4">
    <source>
        <dbReference type="Proteomes" id="UP001295794"/>
    </source>
</evidence>
<name>A0AAD2HBK3_9AGAR</name>
<keyword evidence="1" id="KW-0238">DNA-binding</keyword>
<dbReference type="GO" id="GO:0015074">
    <property type="term" value="P:DNA integration"/>
    <property type="evidence" value="ECO:0007669"/>
    <property type="project" value="InterPro"/>
</dbReference>
<dbReference type="Gene3D" id="1.10.443.10">
    <property type="entry name" value="Intergrase catalytic core"/>
    <property type="match status" value="1"/>
</dbReference>